<feature type="domain" description="Novel STAND NTPase 3" evidence="5">
    <location>
        <begin position="244"/>
        <end position="400"/>
    </location>
</feature>
<feature type="repeat" description="ANK" evidence="3">
    <location>
        <begin position="1369"/>
        <end position="1397"/>
    </location>
</feature>
<evidence type="ECO:0000313" key="7">
    <source>
        <dbReference type="RefSeq" id="XP_022287425.1"/>
    </source>
</evidence>
<dbReference type="RefSeq" id="XP_022287430.1">
    <property type="nucleotide sequence ID" value="XM_022431722.1"/>
</dbReference>
<dbReference type="InterPro" id="IPR041249">
    <property type="entry name" value="HEPN_DZIP3"/>
</dbReference>
<feature type="repeat" description="ANK" evidence="3">
    <location>
        <begin position="1101"/>
        <end position="1133"/>
    </location>
</feature>
<reference evidence="6" key="1">
    <citation type="submission" date="2024-06" db="UniProtKB">
        <authorList>
            <consortium name="RefSeq"/>
        </authorList>
    </citation>
    <scope>NUCLEOTIDE SEQUENCE [LARGE SCALE GENOMIC DNA]</scope>
    <source>
        <tissue evidence="7">Whole sample</tissue>
    </source>
</reference>
<dbReference type="InterPro" id="IPR027417">
    <property type="entry name" value="P-loop_NTPase"/>
</dbReference>
<feature type="repeat" description="ANK" evidence="3">
    <location>
        <begin position="1336"/>
        <end position="1368"/>
    </location>
</feature>
<dbReference type="OrthoDB" id="4772757at2759"/>
<feature type="repeat" description="ANK" evidence="3">
    <location>
        <begin position="1068"/>
        <end position="1100"/>
    </location>
</feature>
<feature type="repeat" description="ANK" evidence="3">
    <location>
        <begin position="1233"/>
        <end position="1265"/>
    </location>
</feature>
<feature type="repeat" description="ANK" evidence="3">
    <location>
        <begin position="1266"/>
        <end position="1298"/>
    </location>
</feature>
<dbReference type="RefSeq" id="XP_022287445.1">
    <property type="nucleotide sequence ID" value="XM_022431737.1"/>
</dbReference>
<feature type="repeat" description="ANK" evidence="3">
    <location>
        <begin position="1167"/>
        <end position="1199"/>
    </location>
</feature>
<feature type="repeat" description="ANK" evidence="3">
    <location>
        <begin position="1002"/>
        <end position="1034"/>
    </location>
</feature>
<dbReference type="Pfam" id="PF20720">
    <property type="entry name" value="nSTAND3"/>
    <property type="match status" value="1"/>
</dbReference>
<keyword evidence="6" id="KW-1185">Reference proteome</keyword>
<feature type="repeat" description="ANK" evidence="3">
    <location>
        <begin position="1299"/>
        <end position="1331"/>
    </location>
</feature>
<organism evidence="6 8">
    <name type="scientific">Crassostrea virginica</name>
    <name type="common">Eastern oyster</name>
    <dbReference type="NCBI Taxonomy" id="6565"/>
    <lineage>
        <taxon>Eukaryota</taxon>
        <taxon>Metazoa</taxon>
        <taxon>Spiralia</taxon>
        <taxon>Lophotrochozoa</taxon>
        <taxon>Mollusca</taxon>
        <taxon>Bivalvia</taxon>
        <taxon>Autobranchia</taxon>
        <taxon>Pteriomorphia</taxon>
        <taxon>Ostreida</taxon>
        <taxon>Ostreoidea</taxon>
        <taxon>Ostreidae</taxon>
        <taxon>Crassostrea</taxon>
    </lineage>
</organism>
<dbReference type="RefSeq" id="XP_022287435.1">
    <property type="nucleotide sequence ID" value="XM_022431727.1"/>
</dbReference>
<feature type="repeat" description="ANK" evidence="3">
    <location>
        <begin position="804"/>
        <end position="836"/>
    </location>
</feature>
<feature type="repeat" description="ANK" evidence="3">
    <location>
        <begin position="969"/>
        <end position="1001"/>
    </location>
</feature>
<evidence type="ECO:0000313" key="9">
    <source>
        <dbReference type="RefSeq" id="XP_022287435.1"/>
    </source>
</evidence>
<dbReference type="Gene3D" id="1.25.40.20">
    <property type="entry name" value="Ankyrin repeat-containing domain"/>
    <property type="match status" value="6"/>
</dbReference>
<gene>
    <name evidence="7 8 9 10" type="primary">LOC111100100</name>
</gene>
<dbReference type="PROSITE" id="PS50088">
    <property type="entry name" value="ANK_REPEAT"/>
    <property type="match status" value="18"/>
</dbReference>
<feature type="repeat" description="ANK" evidence="3">
    <location>
        <begin position="1134"/>
        <end position="1166"/>
    </location>
</feature>
<dbReference type="Pfam" id="PF18738">
    <property type="entry name" value="HEPN_DZIP3"/>
    <property type="match status" value="1"/>
</dbReference>
<keyword evidence="1" id="KW-0677">Repeat</keyword>
<feature type="repeat" description="ANK" evidence="3">
    <location>
        <begin position="1035"/>
        <end position="1067"/>
    </location>
</feature>
<dbReference type="SUPFAM" id="SSF48403">
    <property type="entry name" value="Ankyrin repeat"/>
    <property type="match status" value="2"/>
</dbReference>
<dbReference type="PROSITE" id="PS50297">
    <property type="entry name" value="ANK_REP_REGION"/>
    <property type="match status" value="18"/>
</dbReference>
<name>A0A8B8A8E3_CRAVI</name>
<reference evidence="8 9" key="2">
    <citation type="submission" date="2025-04" db="UniProtKB">
        <authorList>
            <consortium name="RefSeq"/>
        </authorList>
    </citation>
    <scope>IDENTIFICATION</scope>
    <source>
        <tissue evidence="8 9">Whole sample</tissue>
    </source>
</reference>
<evidence type="ECO:0000313" key="10">
    <source>
        <dbReference type="RefSeq" id="XP_022287445.1"/>
    </source>
</evidence>
<dbReference type="Pfam" id="PF00023">
    <property type="entry name" value="Ank"/>
    <property type="match status" value="2"/>
</dbReference>
<dbReference type="InterPro" id="IPR051165">
    <property type="entry name" value="Multifunctional_ANK_Repeat"/>
</dbReference>
<dbReference type="InterPro" id="IPR049050">
    <property type="entry name" value="nSTAND3"/>
</dbReference>
<evidence type="ECO:0000259" key="4">
    <source>
        <dbReference type="Pfam" id="PF18738"/>
    </source>
</evidence>
<dbReference type="InterPro" id="IPR036770">
    <property type="entry name" value="Ankyrin_rpt-contain_sf"/>
</dbReference>
<accession>A0A8B8A8E3</accession>
<proteinExistence type="predicted"/>
<dbReference type="Proteomes" id="UP000694844">
    <property type="component" value="Chromosome 1"/>
</dbReference>
<evidence type="ECO:0000313" key="6">
    <source>
        <dbReference type="Proteomes" id="UP000694844"/>
    </source>
</evidence>
<dbReference type="SUPFAM" id="SSF52540">
    <property type="entry name" value="P-loop containing nucleoside triphosphate hydrolases"/>
    <property type="match status" value="2"/>
</dbReference>
<feature type="repeat" description="ANK" evidence="3">
    <location>
        <begin position="1200"/>
        <end position="1232"/>
    </location>
</feature>
<dbReference type="PANTHER" id="PTHR24123">
    <property type="entry name" value="ANKYRIN REPEAT-CONTAINING"/>
    <property type="match status" value="1"/>
</dbReference>
<feature type="repeat" description="ANK" evidence="3">
    <location>
        <begin position="936"/>
        <end position="968"/>
    </location>
</feature>
<dbReference type="PANTHER" id="PTHR24123:SF33">
    <property type="entry name" value="PROTEIN HOS4"/>
    <property type="match status" value="1"/>
</dbReference>
<protein>
    <submittedName>
        <fullName evidence="7 8">Uncharacterized protein LOC111100100 isoform X1</fullName>
    </submittedName>
</protein>
<evidence type="ECO:0000313" key="8">
    <source>
        <dbReference type="RefSeq" id="XP_022287430.1"/>
    </source>
</evidence>
<feature type="domain" description="DZIP3-like HEPN" evidence="4">
    <location>
        <begin position="56"/>
        <end position="180"/>
    </location>
</feature>
<sequence length="1397" mass="156014">MASNSYAATEEMTNINRASRLLMGPCTDQLRDLLRFYIPPASFSLVIQRERLRLPRLTEPQRKLILPNSGVYSGNYDEMDISLLYILLRNVCGLQVHNKGWGNIPDSSDRSVSANIERFRLARNRCGHSTVGMSTTDFNPFWSEIRAAVVDLDKVLGLNYKEKVDFVRKDTMDPKMDQQYRDQLLDQMKEIVNITKTIDSLKSSHREMNERVLAIENSNILPSIKENEYKKDTFQQWKEEDKLFVPTKASEKIETLIENNNLVIVSGHSGSGKSTIIQHTGLEYLKRGWIVCPVDRVEEIKEIYETGKFTEKETIFIFNDPIGKESLDDILFTTWKTNEHMLTLFLKKVKMLLSCRTCVLDDARVRGLLKDNLISNLIVIDGTRCKLSNDEKRKIFKKHVPNEDTTKEELAEILQTETYFPLLCKLFAQKPYNSNNAINFFKEPFEVVKMEIENYRVAQKPKYCALVCLVLFNNKLCYDDLEVHVQLFERCLKICEISIHPNTILKQLDTLKGIFVKKIGGTYYFYHDFLMEVTTFVLGMDNPRETIRYADVSFLRKRIRLANTENKNEFTIYVEDEHIDVLVERFFKEIFEDRFIEVVLNPCLRNTNVIEHLKEKLKQNSVALQKSMIKRNMKLQLEESEQTVKRHFLSRLDFLMLGGNEISPLFALIVFCHSDLSSFCLKQLQHMETNLTLRDLFSAVCCNGKKNFIKLFDKKEIKGCFNEKWGILYPIHIASVFHNWELILPGMDVNARTDENDYWTPLQLAAANDIEEFDIKDGDYTSRRDKTIQVLIEHGASVNLCDNNGISPLFIASQNGHDSTVQLLLDKGADVNLCQENGCSPLFIASRNGHDSTVKLLLDKGADINLCTKTGCSPLLIASQEGHDSTVKRLLDKGADVNLCQENGCSPLFIASQQGHDSTIKLLLDKGADINLCEENGCSPLYIASQEGHDSTVKLLLDKGADINLCKKDGCSPLYMASQDGHDSTVQLLLDKGADINSCQENGCSPLFIASRNGHDSTVKLLLDKGADINLCTKTGCSPLLIASQEGHDSTVKLLLDKGADVNLCQENGCSPIFIASQQGHDSTVKLLLDKGADINSCQENGCSPLFIASQQGHDSTVKLLLDKGADVNLCQENGCSPLFIASRNGHDSSVKLLLDKGADINLCKKDGCSPLYIASQQGCDSTVQLLLDKGADINLCKENGCSPLYMASQDGHDGTVQLLLDKGADINSCQENGCSPLFIASQQGHDSTVQLLLDKGADVNLCQENGCSPLFIASRNGHDSTVKLLLDKGADINLCTKTGCSPLLIASQEGHDSTVKLLLDKGADVNLYEEDGCKDGCSPLFIASQQGHDSTVKLLLDKGADVNLCQGNGCSPLFIASQQGHDSTVKLLLDKGADIN</sequence>
<evidence type="ECO:0000256" key="3">
    <source>
        <dbReference type="PROSITE-ProRule" id="PRU00023"/>
    </source>
</evidence>
<feature type="repeat" description="ANK" evidence="3">
    <location>
        <begin position="870"/>
        <end position="902"/>
    </location>
</feature>
<dbReference type="InterPro" id="IPR002110">
    <property type="entry name" value="Ankyrin_rpt"/>
</dbReference>
<dbReference type="RefSeq" id="XP_022287425.1">
    <property type="nucleotide sequence ID" value="XM_022431717.1"/>
</dbReference>
<evidence type="ECO:0000256" key="2">
    <source>
        <dbReference type="ARBA" id="ARBA00023043"/>
    </source>
</evidence>
<dbReference type="GeneID" id="111100100"/>
<dbReference type="Pfam" id="PF12796">
    <property type="entry name" value="Ank_2"/>
    <property type="match status" value="6"/>
</dbReference>
<feature type="repeat" description="ANK" evidence="3">
    <location>
        <begin position="837"/>
        <end position="869"/>
    </location>
</feature>
<evidence type="ECO:0000259" key="5">
    <source>
        <dbReference type="Pfam" id="PF20720"/>
    </source>
</evidence>
<feature type="repeat" description="ANK" evidence="3">
    <location>
        <begin position="903"/>
        <end position="935"/>
    </location>
</feature>
<dbReference type="KEGG" id="cvn:111100100"/>
<keyword evidence="2 3" id="KW-0040">ANK repeat</keyword>
<dbReference type="SMART" id="SM00248">
    <property type="entry name" value="ANK"/>
    <property type="match status" value="19"/>
</dbReference>
<evidence type="ECO:0000256" key="1">
    <source>
        <dbReference type="ARBA" id="ARBA00022737"/>
    </source>
</evidence>